<dbReference type="RefSeq" id="WP_243554332.1">
    <property type="nucleotide sequence ID" value="NZ_CP094528.1"/>
</dbReference>
<dbReference type="InterPro" id="IPR011991">
    <property type="entry name" value="ArsR-like_HTH"/>
</dbReference>
<dbReference type="Gene3D" id="1.10.10.10">
    <property type="entry name" value="Winged helix-like DNA-binding domain superfamily/Winged helix DNA-binding domain"/>
    <property type="match status" value="1"/>
</dbReference>
<dbReference type="InterPro" id="IPR001034">
    <property type="entry name" value="DeoR_HTH"/>
</dbReference>
<dbReference type="Pfam" id="PF08279">
    <property type="entry name" value="HTH_11"/>
    <property type="match status" value="1"/>
</dbReference>
<dbReference type="InterPro" id="IPR028349">
    <property type="entry name" value="PafC-like"/>
</dbReference>
<dbReference type="InterPro" id="IPR051534">
    <property type="entry name" value="CBASS_pafABC_assoc_protein"/>
</dbReference>
<reference evidence="4 5" key="1">
    <citation type="submission" date="2022-03" db="EMBL/GenBank/DDBJ databases">
        <title>Mucilaginibacter sp. isolated from the gut of Protaetia brevitarsis seulensis larvae.</title>
        <authorList>
            <person name="Won M."/>
            <person name="Kim S.-J."/>
            <person name="Kwon S.-W."/>
        </authorList>
    </citation>
    <scope>NUCLEOTIDE SEQUENCE [LARGE SCALE GENOMIC DNA]</scope>
    <source>
        <strain evidence="4 5">CFWR-12</strain>
    </source>
</reference>
<protein>
    <submittedName>
        <fullName evidence="4">YafY family transcriptional regulator</fullName>
    </submittedName>
</protein>
<dbReference type="EMBL" id="CP094528">
    <property type="protein sequence ID" value="UOE43374.1"/>
    <property type="molecule type" value="Genomic_DNA"/>
</dbReference>
<name>A0ABY4BWU0_9MICO</name>
<dbReference type="InterPro" id="IPR036390">
    <property type="entry name" value="WH_DNA-bd_sf"/>
</dbReference>
<proteinExistence type="predicted"/>
<gene>
    <name evidence="4" type="ORF">MTO99_14445</name>
</gene>
<dbReference type="PANTHER" id="PTHR34580:SF3">
    <property type="entry name" value="PROTEIN PAFB"/>
    <property type="match status" value="1"/>
</dbReference>
<feature type="domain" description="HTH deoR-type" evidence="3">
    <location>
        <begin position="17"/>
        <end position="72"/>
    </location>
</feature>
<dbReference type="PIRSF" id="PIRSF016838">
    <property type="entry name" value="PafC"/>
    <property type="match status" value="1"/>
</dbReference>
<organism evidence="4 5">
    <name type="scientific">Agromyces larvae</name>
    <dbReference type="NCBI Taxonomy" id="2929802"/>
    <lineage>
        <taxon>Bacteria</taxon>
        <taxon>Bacillati</taxon>
        <taxon>Actinomycetota</taxon>
        <taxon>Actinomycetes</taxon>
        <taxon>Micrococcales</taxon>
        <taxon>Microbacteriaceae</taxon>
        <taxon>Agromyces</taxon>
    </lineage>
</organism>
<dbReference type="Pfam" id="PF13280">
    <property type="entry name" value="WYL"/>
    <property type="match status" value="1"/>
</dbReference>
<dbReference type="Proteomes" id="UP000832097">
    <property type="component" value="Chromosome"/>
</dbReference>
<dbReference type="InterPro" id="IPR013196">
    <property type="entry name" value="HTH_11"/>
</dbReference>
<dbReference type="PROSITE" id="PS51000">
    <property type="entry name" value="HTH_DEOR_2"/>
    <property type="match status" value="1"/>
</dbReference>
<evidence type="ECO:0000313" key="5">
    <source>
        <dbReference type="Proteomes" id="UP000832097"/>
    </source>
</evidence>
<dbReference type="InterPro" id="IPR026881">
    <property type="entry name" value="WYL_dom"/>
</dbReference>
<keyword evidence="2" id="KW-0804">Transcription</keyword>
<evidence type="ECO:0000256" key="2">
    <source>
        <dbReference type="ARBA" id="ARBA00023163"/>
    </source>
</evidence>
<dbReference type="CDD" id="cd00090">
    <property type="entry name" value="HTH_ARSR"/>
    <property type="match status" value="1"/>
</dbReference>
<evidence type="ECO:0000313" key="4">
    <source>
        <dbReference type="EMBL" id="UOE43374.1"/>
    </source>
</evidence>
<keyword evidence="5" id="KW-1185">Reference proteome</keyword>
<accession>A0ABY4BWU0</accession>
<sequence length="337" mass="37409">MNAEEELPRIEASVKQTATRVLQVLALLRQRPDWSASELAARMDVSTRTIRSDIGRLRELGYVIDATSGRAGGYRLDRATDLPPLMLDDDEGIAVAIALHQVTSNAVADIDASAARALAKLEHVLPRQLAEQVNAMAAATAPQTRDRGPSVEAPTLAAIAQAVQRAEWLRFEYTPFQGEASLRRVEPYRLVSWGRRWYLVAFDLERDDWRSFRVDRMLLRQPTRRRFEPRALPADDVAAYVLRGVASAGWRFRARVLVHAPATIVAEKIDPSVGLVEAIDDARCVLITGADHPMTVAVYLALLDEDFTVDGPTELTEAIQTLARRYAAASTDRQFSP</sequence>
<keyword evidence="1" id="KW-0805">Transcription regulation</keyword>
<evidence type="ECO:0000256" key="1">
    <source>
        <dbReference type="ARBA" id="ARBA00023015"/>
    </source>
</evidence>
<evidence type="ECO:0000259" key="3">
    <source>
        <dbReference type="PROSITE" id="PS51000"/>
    </source>
</evidence>
<dbReference type="PROSITE" id="PS52050">
    <property type="entry name" value="WYL"/>
    <property type="match status" value="1"/>
</dbReference>
<dbReference type="PANTHER" id="PTHR34580">
    <property type="match status" value="1"/>
</dbReference>
<dbReference type="InterPro" id="IPR036388">
    <property type="entry name" value="WH-like_DNA-bd_sf"/>
</dbReference>
<dbReference type="SUPFAM" id="SSF46785">
    <property type="entry name" value="Winged helix' DNA-binding domain"/>
    <property type="match status" value="1"/>
</dbReference>